<dbReference type="Pfam" id="PF00498">
    <property type="entry name" value="FHA"/>
    <property type="match status" value="1"/>
</dbReference>
<feature type="coiled-coil region" evidence="1">
    <location>
        <begin position="269"/>
        <end position="317"/>
    </location>
</feature>
<dbReference type="Gene3D" id="2.60.200.20">
    <property type="match status" value="1"/>
</dbReference>
<feature type="domain" description="FHA" evidence="3">
    <location>
        <begin position="54"/>
        <end position="103"/>
    </location>
</feature>
<dbReference type="InterPro" id="IPR008258">
    <property type="entry name" value="Transglycosylase_SLT_dom_1"/>
</dbReference>
<dbReference type="CDD" id="cd00060">
    <property type="entry name" value="FHA"/>
    <property type="match status" value="1"/>
</dbReference>
<dbReference type="EMBL" id="CP113517">
    <property type="protein sequence ID" value="WAR43000.1"/>
    <property type="molecule type" value="Genomic_DNA"/>
</dbReference>
<sequence length="552" mass="62736">MDDDKTRIRPATVLNAGIDDDRTTLLRPIHEALQIDLLDAQGNQIGHFSLSAPISVGRGQDNAIVISHEVVSRHHLIIKAEAGAWWVYNLNSTNGAYIDGRLIADREPLHLPVLIGIGVGGFYLRVLQQQTDATLVPTPQTSAPSTTEPLPSVHRTLSQNDIEARLLAEEAPPDMGDYTMMARRVIHQDRVKQAKSYKKVIWSLLGVCLVVAGLATYQHFALENTRKLALDMFYDIKTLEVNLSQADIKLEESATVLEDTLKAINQEKLRISQEQLKTQQEQIAAERQRMRLERERLAQMKAKYRQYVEEANSMRLRFPTDTEYENQLIAKVARDLGESELELPEDFVGEVRKYIGYWQGTSRLQNSIRTVEQNNLLQPVVAALQKYGLPLYFIYLPLQESNYDIRAIGPETRFGIAKGAWQLLAGTAQDFGVAPGPLANLREFDEQDGRFDFTLATQAAIKYIRKIYGTEAQASGLLVMASYNYGDNRVRELIRQMPDNPKERNFWTFLQRYELPTETRDYVFMIFSAAVIGEDPQHFGFKFNPPLYPFKS</sequence>
<dbReference type="InterPro" id="IPR000253">
    <property type="entry name" value="FHA_dom"/>
</dbReference>
<feature type="transmembrane region" description="Helical" evidence="2">
    <location>
        <begin position="200"/>
        <end position="220"/>
    </location>
</feature>
<evidence type="ECO:0000313" key="5">
    <source>
        <dbReference type="Proteomes" id="UP001162780"/>
    </source>
</evidence>
<name>A0ABY7GFV1_9GAMM</name>
<evidence type="ECO:0000259" key="3">
    <source>
        <dbReference type="PROSITE" id="PS50006"/>
    </source>
</evidence>
<dbReference type="Gene3D" id="1.10.530.10">
    <property type="match status" value="1"/>
</dbReference>
<keyword evidence="1" id="KW-0175">Coiled coil</keyword>
<reference evidence="4" key="1">
    <citation type="submission" date="2022-11" db="EMBL/GenBank/DDBJ databases">
        <title>Methylomonas rapida sp. nov., Carotenoid-Producing Obligate Methanotrophs with High Growth Characteristics and Biotechnological Potential.</title>
        <authorList>
            <person name="Tikhonova E.N."/>
            <person name="Suleimanov R.Z."/>
            <person name="Miroshnikov K."/>
            <person name="Oshkin I.Y."/>
            <person name="Belova S.E."/>
            <person name="Danilova O.V."/>
            <person name="Ashikhmin A."/>
            <person name="Konopkin A."/>
            <person name="But S.Y."/>
            <person name="Khmelenina V.N."/>
            <person name="Kuznetsov N."/>
            <person name="Pimenov N.V."/>
            <person name="Dedysh S.N."/>
        </authorList>
    </citation>
    <scope>NUCLEOTIDE SEQUENCE</scope>
    <source>
        <strain evidence="4">MP1</strain>
    </source>
</reference>
<dbReference type="RefSeq" id="WP_255187975.1">
    <property type="nucleotide sequence ID" value="NZ_CP113517.1"/>
</dbReference>
<keyword evidence="5" id="KW-1185">Reference proteome</keyword>
<keyword evidence="2" id="KW-1133">Transmembrane helix</keyword>
<dbReference type="CDD" id="cd16894">
    <property type="entry name" value="MltD-like"/>
    <property type="match status" value="1"/>
</dbReference>
<evidence type="ECO:0000313" key="4">
    <source>
        <dbReference type="EMBL" id="WAR43000.1"/>
    </source>
</evidence>
<dbReference type="Pfam" id="PF01464">
    <property type="entry name" value="SLT"/>
    <property type="match status" value="1"/>
</dbReference>
<dbReference type="SMART" id="SM00240">
    <property type="entry name" value="FHA"/>
    <property type="match status" value="1"/>
</dbReference>
<dbReference type="InterPro" id="IPR008984">
    <property type="entry name" value="SMAD_FHA_dom_sf"/>
</dbReference>
<dbReference type="PROSITE" id="PS50006">
    <property type="entry name" value="FHA_DOMAIN"/>
    <property type="match status" value="1"/>
</dbReference>
<dbReference type="SUPFAM" id="SSF49879">
    <property type="entry name" value="SMAD/FHA domain"/>
    <property type="match status" value="1"/>
</dbReference>
<organism evidence="4 5">
    <name type="scientific">Methylomonas rapida</name>
    <dbReference type="NCBI Taxonomy" id="2963939"/>
    <lineage>
        <taxon>Bacteria</taxon>
        <taxon>Pseudomonadati</taxon>
        <taxon>Pseudomonadota</taxon>
        <taxon>Gammaproteobacteria</taxon>
        <taxon>Methylococcales</taxon>
        <taxon>Methylococcaceae</taxon>
        <taxon>Methylomonas</taxon>
    </lineage>
</organism>
<evidence type="ECO:0000256" key="1">
    <source>
        <dbReference type="SAM" id="Coils"/>
    </source>
</evidence>
<dbReference type="InterPro" id="IPR023346">
    <property type="entry name" value="Lysozyme-like_dom_sf"/>
</dbReference>
<evidence type="ECO:0000256" key="2">
    <source>
        <dbReference type="SAM" id="Phobius"/>
    </source>
</evidence>
<gene>
    <name evidence="4" type="ORF">NM686_011350</name>
</gene>
<dbReference type="Proteomes" id="UP001162780">
    <property type="component" value="Chromosome"/>
</dbReference>
<protein>
    <submittedName>
        <fullName evidence="4">FHA domain-containing protein</fullName>
    </submittedName>
</protein>
<accession>A0ABY7GFV1</accession>
<proteinExistence type="predicted"/>
<keyword evidence="2" id="KW-0812">Transmembrane</keyword>
<keyword evidence="2" id="KW-0472">Membrane</keyword>
<dbReference type="SUPFAM" id="SSF53955">
    <property type="entry name" value="Lysozyme-like"/>
    <property type="match status" value="1"/>
</dbReference>